<keyword evidence="2" id="KW-0067">ATP-binding</keyword>
<feature type="domain" description="ORC1/DEAH AAA+ ATPase" evidence="1">
    <location>
        <begin position="35"/>
        <end position="146"/>
    </location>
</feature>
<dbReference type="GO" id="GO:0005524">
    <property type="term" value="F:ATP binding"/>
    <property type="evidence" value="ECO:0007669"/>
    <property type="project" value="UniProtKB-KW"/>
</dbReference>
<gene>
    <name evidence="2" type="ORF">E1B25_01715</name>
</gene>
<dbReference type="PANTHER" id="PTHR35894:SF5">
    <property type="entry name" value="MU-LIKE PROPHAGE FLUMU DNA TRANSPOSITION PROTEIN B"/>
    <property type="match status" value="1"/>
</dbReference>
<sequence length="246" mass="27314">MTQSSQTNNTLAPLRNVLAFRTMLQRLDDRSAGLAGMGCFYGPAGFGKTMASIYCANQRGACLVQCESTWTVKTLCHVILEELGIKPARTTPEMSRQIQQALAMENIPLIVDEADFLVTKKSVEILRDIYEKSGVPVILVGEEALPAKLRRWERIHSRMLERVAAEPLDDEDFGHLKRIRCGDIELSGELEAAIKTASRGSARLMVNNLDTARQRARVLGKDRLALSDMGSVRMHDGTAPELRRFG</sequence>
<dbReference type="InterPro" id="IPR052026">
    <property type="entry name" value="ExeA_AAA_ATPase_DNA-bind"/>
</dbReference>
<keyword evidence="2" id="KW-0547">Nucleotide-binding</keyword>
<dbReference type="GO" id="GO:0016887">
    <property type="term" value="F:ATP hydrolysis activity"/>
    <property type="evidence" value="ECO:0007669"/>
    <property type="project" value="InterPro"/>
</dbReference>
<dbReference type="Gene3D" id="3.40.50.300">
    <property type="entry name" value="P-loop containing nucleotide triphosphate hydrolases"/>
    <property type="match status" value="1"/>
</dbReference>
<accession>A0A4R5F0G0</accession>
<dbReference type="InterPro" id="IPR027417">
    <property type="entry name" value="P-loop_NTPase"/>
</dbReference>
<evidence type="ECO:0000313" key="2">
    <source>
        <dbReference type="EMBL" id="TDE40955.1"/>
    </source>
</evidence>
<dbReference type="OrthoDB" id="9797061at2"/>
<dbReference type="EMBL" id="SMFP01000001">
    <property type="protein sequence ID" value="TDE40955.1"/>
    <property type="molecule type" value="Genomic_DNA"/>
</dbReference>
<keyword evidence="3" id="KW-1185">Reference proteome</keyword>
<proteinExistence type="predicted"/>
<reference evidence="2 3" key="1">
    <citation type="submission" date="2019-03" db="EMBL/GenBank/DDBJ databases">
        <authorList>
            <person name="Zhang S."/>
        </authorList>
    </citation>
    <scope>NUCLEOTIDE SEQUENCE [LARGE SCALE GENOMIC DNA]</scope>
    <source>
        <strain evidence="2 3">S4J41</strain>
    </source>
</reference>
<dbReference type="Proteomes" id="UP000294662">
    <property type="component" value="Unassembled WGS sequence"/>
</dbReference>
<name>A0A4R5F0G0_9RHOB</name>
<dbReference type="SUPFAM" id="SSF52540">
    <property type="entry name" value="P-loop containing nucleoside triphosphate hydrolases"/>
    <property type="match status" value="1"/>
</dbReference>
<dbReference type="Pfam" id="PF13401">
    <property type="entry name" value="AAA_22"/>
    <property type="match status" value="1"/>
</dbReference>
<evidence type="ECO:0000313" key="3">
    <source>
        <dbReference type="Proteomes" id="UP000294662"/>
    </source>
</evidence>
<comment type="caution">
    <text evidence="2">The sequence shown here is derived from an EMBL/GenBank/DDBJ whole genome shotgun (WGS) entry which is preliminary data.</text>
</comment>
<dbReference type="RefSeq" id="WP_132826945.1">
    <property type="nucleotide sequence ID" value="NZ_SMFP01000001.1"/>
</dbReference>
<dbReference type="PANTHER" id="PTHR35894">
    <property type="entry name" value="GENERAL SECRETION PATHWAY PROTEIN A-RELATED"/>
    <property type="match status" value="1"/>
</dbReference>
<dbReference type="AlphaFoldDB" id="A0A4R5F0G0"/>
<protein>
    <submittedName>
        <fullName evidence="2">ATP-binding protein</fullName>
    </submittedName>
</protein>
<organism evidence="2 3">
    <name type="scientific">Antarcticimicrobium sediminis</name>
    <dbReference type="NCBI Taxonomy" id="2546227"/>
    <lineage>
        <taxon>Bacteria</taxon>
        <taxon>Pseudomonadati</taxon>
        <taxon>Pseudomonadota</taxon>
        <taxon>Alphaproteobacteria</taxon>
        <taxon>Rhodobacterales</taxon>
        <taxon>Paracoccaceae</taxon>
        <taxon>Antarcticimicrobium</taxon>
    </lineage>
</organism>
<evidence type="ECO:0000259" key="1">
    <source>
        <dbReference type="Pfam" id="PF13401"/>
    </source>
</evidence>
<dbReference type="InterPro" id="IPR049945">
    <property type="entry name" value="AAA_22"/>
</dbReference>